<gene>
    <name evidence="1" type="ORF">BKA67DRAFT_587152</name>
</gene>
<dbReference type="EMBL" id="JAGPXC010000012">
    <property type="protein sequence ID" value="KAH6645194.1"/>
    <property type="molecule type" value="Genomic_DNA"/>
</dbReference>
<dbReference type="Proteomes" id="UP000758603">
    <property type="component" value="Unassembled WGS sequence"/>
</dbReference>
<protein>
    <submittedName>
        <fullName evidence="1">Uncharacterized protein</fullName>
    </submittedName>
</protein>
<reference evidence="1" key="1">
    <citation type="journal article" date="2021" name="Nat. Commun.">
        <title>Genetic determinants of endophytism in the Arabidopsis root mycobiome.</title>
        <authorList>
            <person name="Mesny F."/>
            <person name="Miyauchi S."/>
            <person name="Thiergart T."/>
            <person name="Pickel B."/>
            <person name="Atanasova L."/>
            <person name="Karlsson M."/>
            <person name="Huettel B."/>
            <person name="Barry K.W."/>
            <person name="Haridas S."/>
            <person name="Chen C."/>
            <person name="Bauer D."/>
            <person name="Andreopoulos W."/>
            <person name="Pangilinan J."/>
            <person name="LaButti K."/>
            <person name="Riley R."/>
            <person name="Lipzen A."/>
            <person name="Clum A."/>
            <person name="Drula E."/>
            <person name="Henrissat B."/>
            <person name="Kohler A."/>
            <person name="Grigoriev I.V."/>
            <person name="Martin F.M."/>
            <person name="Hacquard S."/>
        </authorList>
    </citation>
    <scope>NUCLEOTIDE SEQUENCE</scope>
    <source>
        <strain evidence="1">MPI-SDFR-AT-0073</strain>
    </source>
</reference>
<keyword evidence="2" id="KW-1185">Reference proteome</keyword>
<dbReference type="GeneID" id="70133192"/>
<accession>A0A9P8RG41</accession>
<comment type="caution">
    <text evidence="1">The sequence shown here is derived from an EMBL/GenBank/DDBJ whole genome shotgun (WGS) entry which is preliminary data.</text>
</comment>
<evidence type="ECO:0000313" key="1">
    <source>
        <dbReference type="EMBL" id="KAH6645194.1"/>
    </source>
</evidence>
<organism evidence="1 2">
    <name type="scientific">Truncatella angustata</name>
    <dbReference type="NCBI Taxonomy" id="152316"/>
    <lineage>
        <taxon>Eukaryota</taxon>
        <taxon>Fungi</taxon>
        <taxon>Dikarya</taxon>
        <taxon>Ascomycota</taxon>
        <taxon>Pezizomycotina</taxon>
        <taxon>Sordariomycetes</taxon>
        <taxon>Xylariomycetidae</taxon>
        <taxon>Amphisphaeriales</taxon>
        <taxon>Sporocadaceae</taxon>
        <taxon>Truncatella</taxon>
    </lineage>
</organism>
<dbReference type="AlphaFoldDB" id="A0A9P8RG41"/>
<dbReference type="RefSeq" id="XP_045951708.1">
    <property type="nucleotide sequence ID" value="XM_046104301.1"/>
</dbReference>
<proteinExistence type="predicted"/>
<sequence>MSSSRRTVCHYALQIGYVFEHSACAGRVAPRFHKRTCMCGIGSGCGTIPRHLSCLVRLAARCAISPGTLE</sequence>
<name>A0A9P8RG41_9PEZI</name>
<evidence type="ECO:0000313" key="2">
    <source>
        <dbReference type="Proteomes" id="UP000758603"/>
    </source>
</evidence>